<name>D8IWT5_HERSS</name>
<evidence type="ECO:0000256" key="2">
    <source>
        <dbReference type="ARBA" id="ARBA00006920"/>
    </source>
</evidence>
<dbReference type="STRING" id="757424.Hsero_4506"/>
<evidence type="ECO:0000256" key="7">
    <source>
        <dbReference type="ARBA" id="ARBA00022958"/>
    </source>
</evidence>
<keyword evidence="3" id="KW-0813">Transport</keyword>
<keyword evidence="9" id="KW-0406">Ion transport</keyword>
<evidence type="ECO:0000256" key="1">
    <source>
        <dbReference type="ARBA" id="ARBA00004141"/>
    </source>
</evidence>
<evidence type="ECO:0000313" key="15">
    <source>
        <dbReference type="Proteomes" id="UP000000329"/>
    </source>
</evidence>
<evidence type="ECO:0000256" key="3">
    <source>
        <dbReference type="ARBA" id="ARBA00022448"/>
    </source>
</evidence>
<evidence type="ECO:0000256" key="5">
    <source>
        <dbReference type="ARBA" id="ARBA00022692"/>
    </source>
</evidence>
<keyword evidence="4" id="KW-0633">Potassium transport</keyword>
<dbReference type="KEGG" id="hse:Hsero_4506"/>
<dbReference type="GO" id="GO:0016020">
    <property type="term" value="C:membrane"/>
    <property type="evidence" value="ECO:0007669"/>
    <property type="project" value="UniProtKB-SubCell"/>
</dbReference>
<dbReference type="GO" id="GO:0005267">
    <property type="term" value="F:potassium channel activity"/>
    <property type="evidence" value="ECO:0007669"/>
    <property type="project" value="UniProtKB-KW"/>
</dbReference>
<dbReference type="GeneID" id="29390138"/>
<dbReference type="AlphaFoldDB" id="D8IWT5"/>
<dbReference type="OrthoDB" id="7626281at2"/>
<evidence type="ECO:0000256" key="13">
    <source>
        <dbReference type="SAM" id="Phobius"/>
    </source>
</evidence>
<reference evidence="14 15" key="1">
    <citation type="submission" date="2010-04" db="EMBL/GenBank/DDBJ databases">
        <title>The genome of Herbaspirillum seropedicae SmR1, an endophytic, nitrogen-fixing, plant-growth promoting beta-Proteobacteria.</title>
        <authorList>
            <person name="Pedrosa F.O."/>
            <person name="Monteiro R.A."/>
            <person name="Wassem R."/>
            <person name="Cruz L.M."/>
            <person name="Ayub R.A."/>
            <person name="Colauto N.B."/>
            <person name="Fernandez M.A."/>
            <person name="Fungaro M.H.P."/>
            <person name="Grisard E.C."/>
            <person name="Hungria M."/>
            <person name="Madeira H.M.F."/>
            <person name="Nodari R.O."/>
            <person name="Osaku C.A."/>
            <person name="Petzl-Erler M.L."/>
            <person name="Terenzi H."/>
            <person name="Vieira L.G.E."/>
            <person name="Almeida M.I.M."/>
            <person name="Alves L.R."/>
            <person name="Arantes O.M.N."/>
            <person name="Balsanelli E."/>
            <person name="Barcellos F.G."/>
            <person name="Baura V.A."/>
            <person name="Binde D.R."/>
            <person name="Campo R.J."/>
            <person name="Chubatsu L.S."/>
            <person name="Chueire L.M.O."/>
            <person name="Ciferri R.R."/>
            <person name="Correa L.C."/>
            <person name="da Conceicao Silva J.L."/>
            <person name="Dabul A.N.G."/>
            <person name="Dambros B.P."/>
            <person name="Faoro H."/>
            <person name="Favetti A."/>
            <person name="Friedermann G."/>
            <person name="Furlaneto M.C."/>
            <person name="Gasques L.S."/>
            <person name="Gimenes C.C.T."/>
            <person name="Gioppo N.M.R."/>
            <person name="Glienke-Blanco C."/>
            <person name="Godoy L.P."/>
            <person name="Guerra M.P."/>
            <person name="Karp S."/>
            <person name="Kava-Cordeiro V."/>
            <person name="Margarido V.P."/>
            <person name="Mathioni S.M."/>
            <person name="Menck-Soares M.A."/>
            <person name="Murace N.K."/>
            <person name="Nicolas M.F."/>
            <person name="Oliveira C.E.C."/>
            <person name="Pagnan N.A.B."/>
            <person name="Pamphile J.A."/>
            <person name="Patussi E.V."/>
            <person name="Pereira L.F.P."/>
            <person name="Pereira-Ferrari L."/>
            <person name="Pinto F.G.S."/>
            <person name="Precoma C."/>
            <person name="Prioli A.J."/>
            <person name="Prioli S.M.A.P."/>
            <person name="Raittz R.T."/>
            <person name="Ramos H.J.O."/>
            <person name="Ribeiro E.M.S.F."/>
            <person name="Rigo L.U."/>
            <person name="Rocha C.L.M.S.C."/>
            <person name="Rocha S.N."/>
            <person name="Santos K."/>
            <person name="Satori D."/>
            <person name="Silva A.G."/>
            <person name="Simao R.C.G."/>
            <person name="Soares M.A.M."/>
            <person name="Souza E.M."/>
            <person name="Steffens M.B.R."/>
            <person name="Steindel M."/>
            <person name="Tadra-Sfeir M.Z."/>
            <person name="Takahashi E.K."/>
            <person name="Torres R.A."/>
            <person name="Valle J.S."/>
            <person name="Vernal J.I."/>
            <person name="Vilas-Boas L.A."/>
            <person name="Watanabe M.A.E."/>
            <person name="Weiss V.A."/>
            <person name="Yates M.A."/>
            <person name="Souza E.M."/>
        </authorList>
    </citation>
    <scope>NUCLEOTIDE SEQUENCE [LARGE SCALE GENOMIC DNA]</scope>
    <source>
        <strain evidence="14 15">SmR1</strain>
    </source>
</reference>
<evidence type="ECO:0000256" key="12">
    <source>
        <dbReference type="ARBA" id="ARBA00034430"/>
    </source>
</evidence>
<comment type="similarity">
    <text evidence="2">Belongs to the TMEM175 family.</text>
</comment>
<feature type="transmembrane region" description="Helical" evidence="13">
    <location>
        <begin position="150"/>
        <end position="180"/>
    </location>
</feature>
<evidence type="ECO:0000256" key="6">
    <source>
        <dbReference type="ARBA" id="ARBA00022826"/>
    </source>
</evidence>
<dbReference type="InterPro" id="IPR010617">
    <property type="entry name" value="TMEM175-like"/>
</dbReference>
<comment type="subcellular location">
    <subcellularLocation>
        <location evidence="1">Membrane</location>
        <topology evidence="1">Multi-pass membrane protein</topology>
    </subcellularLocation>
</comment>
<keyword evidence="7" id="KW-0630">Potassium</keyword>
<feature type="transmembrane region" description="Helical" evidence="13">
    <location>
        <begin position="9"/>
        <end position="27"/>
    </location>
</feature>
<keyword evidence="8 13" id="KW-1133">Transmembrane helix</keyword>
<keyword evidence="15" id="KW-1185">Reference proteome</keyword>
<keyword evidence="11" id="KW-0407">Ion channel</keyword>
<dbReference type="HOGENOM" id="CLU_090238_1_0_4"/>
<evidence type="ECO:0000313" key="14">
    <source>
        <dbReference type="EMBL" id="ADJ65972.1"/>
    </source>
</evidence>
<dbReference type="eggNOG" id="COG3548">
    <property type="taxonomic scope" value="Bacteria"/>
</dbReference>
<dbReference type="GO" id="GO:0015252">
    <property type="term" value="F:proton channel activity"/>
    <property type="evidence" value="ECO:0007669"/>
    <property type="project" value="InterPro"/>
</dbReference>
<proteinExistence type="inferred from homology"/>
<evidence type="ECO:0000256" key="10">
    <source>
        <dbReference type="ARBA" id="ARBA00023136"/>
    </source>
</evidence>
<evidence type="ECO:0000256" key="9">
    <source>
        <dbReference type="ARBA" id="ARBA00023065"/>
    </source>
</evidence>
<feature type="transmembrane region" description="Helical" evidence="13">
    <location>
        <begin position="103"/>
        <end position="122"/>
    </location>
</feature>
<evidence type="ECO:0000256" key="11">
    <source>
        <dbReference type="ARBA" id="ARBA00023303"/>
    </source>
</evidence>
<feature type="transmembrane region" description="Helical" evidence="13">
    <location>
        <begin position="79"/>
        <end position="97"/>
    </location>
</feature>
<comment type="catalytic activity">
    <reaction evidence="12">
        <text>K(+)(in) = K(+)(out)</text>
        <dbReference type="Rhea" id="RHEA:29463"/>
        <dbReference type="ChEBI" id="CHEBI:29103"/>
    </reaction>
</comment>
<protein>
    <submittedName>
        <fullName evidence="14">Integral membrane protein</fullName>
    </submittedName>
</protein>
<dbReference type="RefSeq" id="WP_013236425.1">
    <property type="nucleotide sequence ID" value="NC_014323.1"/>
</dbReference>
<keyword evidence="5 13" id="KW-0812">Transmembrane</keyword>
<dbReference type="PANTHER" id="PTHR31462">
    <property type="entry name" value="ENDOSOMAL/LYSOSOMAL POTASSIUM CHANNEL TMEM175"/>
    <property type="match status" value="1"/>
</dbReference>
<dbReference type="PANTHER" id="PTHR31462:SF5">
    <property type="entry name" value="ENDOSOMAL_LYSOSOMAL PROTON CHANNEL TMEM175"/>
    <property type="match status" value="1"/>
</dbReference>
<keyword evidence="6" id="KW-0631">Potassium channel</keyword>
<evidence type="ECO:0000256" key="8">
    <source>
        <dbReference type="ARBA" id="ARBA00022989"/>
    </source>
</evidence>
<organism evidence="14 15">
    <name type="scientific">Herbaspirillum seropedicae (strain SmR1)</name>
    <dbReference type="NCBI Taxonomy" id="757424"/>
    <lineage>
        <taxon>Bacteria</taxon>
        <taxon>Pseudomonadati</taxon>
        <taxon>Pseudomonadota</taxon>
        <taxon>Betaproteobacteria</taxon>
        <taxon>Burkholderiales</taxon>
        <taxon>Oxalobacteraceae</taxon>
        <taxon>Herbaspirillum</taxon>
    </lineage>
</organism>
<accession>D8IWT5</accession>
<dbReference type="Proteomes" id="UP000000329">
    <property type="component" value="Chromosome"/>
</dbReference>
<dbReference type="Pfam" id="PF06736">
    <property type="entry name" value="TMEM175"/>
    <property type="match status" value="1"/>
</dbReference>
<gene>
    <name evidence="14" type="ordered locus">Hsero_4506</name>
</gene>
<feature type="transmembrane region" description="Helical" evidence="13">
    <location>
        <begin position="39"/>
        <end position="58"/>
    </location>
</feature>
<sequence>MNKSRVEAFSDGVIAIAITIMVLELHTPDSASLDALLSLAPQILSYLLSFIYVGIYWLNHHHLFSMAERVDRSVLLANLNLLFWLSLIPFVTGWIAGHHRDSLPVASYGVVLLMCSVSFLWLKLTLRDAVKDHPLAATAIGNSRKNKWSILLYGMAIASSFWLPLGASLLYVILALLWFIPDRRFSKLLQN</sequence>
<dbReference type="EMBL" id="CP002039">
    <property type="protein sequence ID" value="ADJ65972.1"/>
    <property type="molecule type" value="Genomic_DNA"/>
</dbReference>
<keyword evidence="10 13" id="KW-0472">Membrane</keyword>
<evidence type="ECO:0000256" key="4">
    <source>
        <dbReference type="ARBA" id="ARBA00022538"/>
    </source>
</evidence>